<feature type="domain" description="Tetratricopeptide repeat protein 21A/21B N-terminal ARM repeat" evidence="1">
    <location>
        <begin position="30"/>
        <end position="126"/>
    </location>
</feature>
<dbReference type="InterPro" id="IPR056833">
    <property type="entry name" value="ARM_TT21_N"/>
</dbReference>
<dbReference type="InterPro" id="IPR040364">
    <property type="entry name" value="TTC21A/TTC21B"/>
</dbReference>
<organism evidence="2 3">
    <name type="scientific">Sus scrofa</name>
    <name type="common">Pig</name>
    <dbReference type="NCBI Taxonomy" id="9823"/>
    <lineage>
        <taxon>Eukaryota</taxon>
        <taxon>Metazoa</taxon>
        <taxon>Chordata</taxon>
        <taxon>Craniata</taxon>
        <taxon>Vertebrata</taxon>
        <taxon>Euteleostomi</taxon>
        <taxon>Mammalia</taxon>
        <taxon>Eutheria</taxon>
        <taxon>Laurasiatheria</taxon>
        <taxon>Artiodactyla</taxon>
        <taxon>Suina</taxon>
        <taxon>Suidae</taxon>
        <taxon>Sus</taxon>
    </lineage>
</organism>
<dbReference type="Proteomes" id="UP000694722">
    <property type="component" value="Unplaced"/>
</dbReference>
<dbReference type="InterPro" id="IPR011990">
    <property type="entry name" value="TPR-like_helical_dom_sf"/>
</dbReference>
<evidence type="ECO:0000313" key="2">
    <source>
        <dbReference type="Ensembl" id="ENSSSCP00040045708.1"/>
    </source>
</evidence>
<evidence type="ECO:0000259" key="1">
    <source>
        <dbReference type="Pfam" id="PF25062"/>
    </source>
</evidence>
<dbReference type="SUPFAM" id="SSF48452">
    <property type="entry name" value="TPR-like"/>
    <property type="match status" value="1"/>
</dbReference>
<name>A0A8D1G3Y4_PIG</name>
<sequence length="191" mass="21293">MVPRLGSSVCLPWSRLPSEHGAQGITMWAIFAERIQDAISSLESIRNHPDVSLCSTMALIYAHKCCETIDREAIQELESSLKEIRKTASGTALYHAGLFLWLIGCHDKAKEYTDRLLKVSSSSREVPAMGIIGSIAKESSIQTHCEGWPLLPQRALVLAEDHTQTPTGPTSRWLRFSQVYIGIFPWSPICR</sequence>
<reference evidence="2" key="1">
    <citation type="submission" date="2025-08" db="UniProtKB">
        <authorList>
            <consortium name="Ensembl"/>
        </authorList>
    </citation>
    <scope>IDENTIFICATION</scope>
</reference>
<dbReference type="PANTHER" id="PTHR14699">
    <property type="entry name" value="STI2 PROTEIN-RELATED"/>
    <property type="match status" value="1"/>
</dbReference>
<evidence type="ECO:0000313" key="3">
    <source>
        <dbReference type="Proteomes" id="UP000694722"/>
    </source>
</evidence>
<accession>A0A8D1G3Y4</accession>
<dbReference type="AlphaFoldDB" id="A0A8D1G3Y4"/>
<dbReference type="Pfam" id="PF25062">
    <property type="entry name" value="ARM_TT21_N"/>
    <property type="match status" value="1"/>
</dbReference>
<dbReference type="Ensembl" id="ENSSSCT00040101448.1">
    <property type="protein sequence ID" value="ENSSSCP00040045708.1"/>
    <property type="gene ID" value="ENSSSCG00040073525.1"/>
</dbReference>
<dbReference type="PANTHER" id="PTHR14699:SF2">
    <property type="entry name" value="TETRATRICOPEPTIDE REPEAT PROTEIN 21A"/>
    <property type="match status" value="1"/>
</dbReference>
<protein>
    <recommendedName>
        <fullName evidence="1">Tetratricopeptide repeat protein 21A/21B N-terminal ARM repeat domain-containing protein</fullName>
    </recommendedName>
</protein>
<proteinExistence type="predicted"/>